<feature type="region of interest" description="Disordered" evidence="1">
    <location>
        <begin position="1"/>
        <end position="105"/>
    </location>
</feature>
<proteinExistence type="predicted"/>
<name>A0AAV7P8V1_PLEWA</name>
<feature type="compositionally biased region" description="Basic and acidic residues" evidence="1">
    <location>
        <begin position="22"/>
        <end position="57"/>
    </location>
</feature>
<dbReference type="EMBL" id="JANPWB010000011">
    <property type="protein sequence ID" value="KAJ1124733.1"/>
    <property type="molecule type" value="Genomic_DNA"/>
</dbReference>
<evidence type="ECO:0000256" key="1">
    <source>
        <dbReference type="SAM" id="MobiDB-lite"/>
    </source>
</evidence>
<gene>
    <name evidence="2" type="ORF">NDU88_003182</name>
</gene>
<comment type="caution">
    <text evidence="2">The sequence shown here is derived from an EMBL/GenBank/DDBJ whole genome shotgun (WGS) entry which is preliminary data.</text>
</comment>
<accession>A0AAV7P8V1</accession>
<feature type="compositionally biased region" description="Basic and acidic residues" evidence="1">
    <location>
        <begin position="183"/>
        <end position="193"/>
    </location>
</feature>
<reference evidence="2" key="1">
    <citation type="journal article" date="2022" name="bioRxiv">
        <title>Sequencing and chromosome-scale assembly of the giantPleurodeles waltlgenome.</title>
        <authorList>
            <person name="Brown T."/>
            <person name="Elewa A."/>
            <person name="Iarovenko S."/>
            <person name="Subramanian E."/>
            <person name="Araus A.J."/>
            <person name="Petzold A."/>
            <person name="Susuki M."/>
            <person name="Suzuki K.-i.T."/>
            <person name="Hayashi T."/>
            <person name="Toyoda A."/>
            <person name="Oliveira C."/>
            <person name="Osipova E."/>
            <person name="Leigh N.D."/>
            <person name="Simon A."/>
            <person name="Yun M.H."/>
        </authorList>
    </citation>
    <scope>NUCLEOTIDE SEQUENCE</scope>
    <source>
        <strain evidence="2">20211129_DDA</strain>
        <tissue evidence="2">Liver</tissue>
    </source>
</reference>
<feature type="region of interest" description="Disordered" evidence="1">
    <location>
        <begin position="133"/>
        <end position="212"/>
    </location>
</feature>
<dbReference type="AlphaFoldDB" id="A0AAV7P8V1"/>
<dbReference type="Proteomes" id="UP001066276">
    <property type="component" value="Chromosome 7"/>
</dbReference>
<organism evidence="2 3">
    <name type="scientific">Pleurodeles waltl</name>
    <name type="common">Iberian ribbed newt</name>
    <dbReference type="NCBI Taxonomy" id="8319"/>
    <lineage>
        <taxon>Eukaryota</taxon>
        <taxon>Metazoa</taxon>
        <taxon>Chordata</taxon>
        <taxon>Craniata</taxon>
        <taxon>Vertebrata</taxon>
        <taxon>Euteleostomi</taxon>
        <taxon>Amphibia</taxon>
        <taxon>Batrachia</taxon>
        <taxon>Caudata</taxon>
        <taxon>Salamandroidea</taxon>
        <taxon>Salamandridae</taxon>
        <taxon>Pleurodelinae</taxon>
        <taxon>Pleurodeles</taxon>
    </lineage>
</organism>
<sequence length="292" mass="32258">MGQGCGSAPRQTNIPPPTFRLHRADDTKRTEAIDQEDRRYQEDRRHLPPTEDRREGTAHQSDTTLQHLRPLQPQPPGQQQRSIGESPGHPTGSCDTQQSSKKLRCSRLPPALAAQQALPLDFALWTCTHVHPPPPPATKDSPVPGREEKQTWPGLQRGRLRKPASDAPHLSPLEPHTLFRTRQKAERPHRPDKGLLCSGPRGENKHGPALARGQRTPRIEPKQRLFDEPGRVREGNVARTTTGYIETGGNTPHVSQRLHPHKEGGSTLFYAQLDCVPLGPGNNAGAHSAVTV</sequence>
<protein>
    <submittedName>
        <fullName evidence="2">Uncharacterized protein</fullName>
    </submittedName>
</protein>
<evidence type="ECO:0000313" key="3">
    <source>
        <dbReference type="Proteomes" id="UP001066276"/>
    </source>
</evidence>
<keyword evidence="3" id="KW-1185">Reference proteome</keyword>
<evidence type="ECO:0000313" key="2">
    <source>
        <dbReference type="EMBL" id="KAJ1124733.1"/>
    </source>
</evidence>